<sequence length="59" mass="6951">ITCLSDNRHTVEVQRKQAMIKDRIHNIHMSNPDQVCPNCGWGLFSRIWALQSHLRTHTR</sequence>
<dbReference type="Gene3D" id="3.30.160.60">
    <property type="entry name" value="Classic Zinc Finger"/>
    <property type="match status" value="1"/>
</dbReference>
<accession>A0A0B7C1A3</accession>
<feature type="non-terminal residue" evidence="1">
    <location>
        <position position="1"/>
    </location>
</feature>
<organism evidence="1">
    <name type="scientific">Arion vulgaris</name>
    <dbReference type="NCBI Taxonomy" id="1028688"/>
    <lineage>
        <taxon>Eukaryota</taxon>
        <taxon>Metazoa</taxon>
        <taxon>Spiralia</taxon>
        <taxon>Lophotrochozoa</taxon>
        <taxon>Mollusca</taxon>
        <taxon>Gastropoda</taxon>
        <taxon>Heterobranchia</taxon>
        <taxon>Euthyneura</taxon>
        <taxon>Panpulmonata</taxon>
        <taxon>Eupulmonata</taxon>
        <taxon>Stylommatophora</taxon>
        <taxon>Helicina</taxon>
        <taxon>Arionoidea</taxon>
        <taxon>Arionidae</taxon>
        <taxon>Arion</taxon>
    </lineage>
</organism>
<reference evidence="1" key="1">
    <citation type="submission" date="2014-12" db="EMBL/GenBank/DDBJ databases">
        <title>Insight into the proteome of Arion vulgaris.</title>
        <authorList>
            <person name="Aradska J."/>
            <person name="Bulat T."/>
            <person name="Smidak R."/>
            <person name="Sarate P."/>
            <person name="Gangsoo J."/>
            <person name="Sialana F."/>
            <person name="Bilban M."/>
            <person name="Lubec G."/>
        </authorList>
    </citation>
    <scope>NUCLEOTIDE SEQUENCE</scope>
    <source>
        <tissue evidence="1">Skin</tissue>
    </source>
</reference>
<evidence type="ECO:0008006" key="2">
    <source>
        <dbReference type="Google" id="ProtNLM"/>
    </source>
</evidence>
<protein>
    <recommendedName>
        <fullName evidence="2">C2H2-type domain-containing protein</fullName>
    </recommendedName>
</protein>
<evidence type="ECO:0000313" key="1">
    <source>
        <dbReference type="EMBL" id="CEK98942.1"/>
    </source>
</evidence>
<dbReference type="AlphaFoldDB" id="A0A0B7C1A3"/>
<proteinExistence type="predicted"/>
<gene>
    <name evidence="1" type="primary">ORF220022</name>
</gene>
<name>A0A0B7C1A3_9EUPU</name>
<dbReference type="EMBL" id="HACG01052071">
    <property type="protein sequence ID" value="CEK98942.1"/>
    <property type="molecule type" value="Transcribed_RNA"/>
</dbReference>